<keyword evidence="2" id="KW-0812">Transmembrane</keyword>
<evidence type="ECO:0000313" key="10">
    <source>
        <dbReference type="Proteomes" id="UP000014760"/>
    </source>
</evidence>
<reference evidence="9" key="3">
    <citation type="submission" date="2015-06" db="UniProtKB">
        <authorList>
            <consortium name="EnsemblMetazoa"/>
        </authorList>
    </citation>
    <scope>IDENTIFICATION</scope>
</reference>
<dbReference type="EMBL" id="AMQN01011998">
    <property type="status" value="NOT_ANNOTATED_CDS"/>
    <property type="molecule type" value="Genomic_DNA"/>
</dbReference>
<keyword evidence="10" id="KW-1185">Reference proteome</keyword>
<dbReference type="OrthoDB" id="200924at2759"/>
<dbReference type="Pfam" id="PF13517">
    <property type="entry name" value="FG-GAP_3"/>
    <property type="match status" value="1"/>
</dbReference>
<evidence type="ECO:0000256" key="4">
    <source>
        <dbReference type="ARBA" id="ARBA00022989"/>
    </source>
</evidence>
<feature type="domain" description="Lambda-carrageenase beta-propeller" evidence="7">
    <location>
        <begin position="313"/>
        <end position="387"/>
    </location>
</feature>
<evidence type="ECO:0000256" key="3">
    <source>
        <dbReference type="ARBA" id="ARBA00022729"/>
    </source>
</evidence>
<comment type="subcellular location">
    <subcellularLocation>
        <location evidence="1">Membrane</location>
        <topology evidence="1">Single-pass membrane protein</topology>
    </subcellularLocation>
</comment>
<gene>
    <name evidence="8" type="ORF">CAPTEDRAFT_206740</name>
</gene>
<dbReference type="AlphaFoldDB" id="R7TVJ6"/>
<dbReference type="Pfam" id="PF23722">
    <property type="entry name" value="Beta-sand_DEX1"/>
    <property type="match status" value="1"/>
</dbReference>
<accession>R7TVJ6</accession>
<evidence type="ECO:0000313" key="9">
    <source>
        <dbReference type="EnsemblMetazoa" id="CapteP206740"/>
    </source>
</evidence>
<dbReference type="OMA" id="TMWGDED"/>
<organism evidence="8">
    <name type="scientific">Capitella teleta</name>
    <name type="common">Polychaete worm</name>
    <dbReference type="NCBI Taxonomy" id="283909"/>
    <lineage>
        <taxon>Eukaryota</taxon>
        <taxon>Metazoa</taxon>
        <taxon>Spiralia</taxon>
        <taxon>Lophotrochozoa</taxon>
        <taxon>Annelida</taxon>
        <taxon>Polychaeta</taxon>
        <taxon>Sedentaria</taxon>
        <taxon>Scolecida</taxon>
        <taxon>Capitellidae</taxon>
        <taxon>Capitella</taxon>
    </lineage>
</organism>
<dbReference type="InterPro" id="IPR028994">
    <property type="entry name" value="Integrin_alpha_N"/>
</dbReference>
<dbReference type="GO" id="GO:0016020">
    <property type="term" value="C:membrane"/>
    <property type="evidence" value="ECO:0007669"/>
    <property type="project" value="UniProtKB-SubCell"/>
</dbReference>
<keyword evidence="4" id="KW-1133">Transmembrane helix</keyword>
<proteinExistence type="predicted"/>
<dbReference type="InterPro" id="IPR057420">
    <property type="entry name" value="Beta-prop_CGLA"/>
</dbReference>
<dbReference type="InterPro" id="IPR015943">
    <property type="entry name" value="WD40/YVTN_repeat-like_dom_sf"/>
</dbReference>
<reference evidence="10" key="1">
    <citation type="submission" date="2012-12" db="EMBL/GenBank/DDBJ databases">
        <authorList>
            <person name="Hellsten U."/>
            <person name="Grimwood J."/>
            <person name="Chapman J.A."/>
            <person name="Shapiro H."/>
            <person name="Aerts A."/>
            <person name="Otillar R.P."/>
            <person name="Terry A.Y."/>
            <person name="Boore J.L."/>
            <person name="Simakov O."/>
            <person name="Marletaz F."/>
            <person name="Cho S.-J."/>
            <person name="Edsinger-Gonzales E."/>
            <person name="Havlak P."/>
            <person name="Kuo D.-H."/>
            <person name="Larsson T."/>
            <person name="Lv J."/>
            <person name="Arendt D."/>
            <person name="Savage R."/>
            <person name="Osoegawa K."/>
            <person name="de Jong P."/>
            <person name="Lindberg D.R."/>
            <person name="Seaver E.C."/>
            <person name="Weisblat D.A."/>
            <person name="Putnam N.H."/>
            <person name="Grigoriev I.V."/>
            <person name="Rokhsar D.S."/>
        </authorList>
    </citation>
    <scope>NUCLEOTIDE SEQUENCE</scope>
    <source>
        <strain evidence="10">I ESC-2004</strain>
    </source>
</reference>
<name>R7TVJ6_CAPTE</name>
<dbReference type="Proteomes" id="UP000014760">
    <property type="component" value="Unassembled WGS sequence"/>
</dbReference>
<evidence type="ECO:0000256" key="2">
    <source>
        <dbReference type="ARBA" id="ARBA00022692"/>
    </source>
</evidence>
<dbReference type="InterPro" id="IPR045232">
    <property type="entry name" value="FAM234"/>
</dbReference>
<evidence type="ECO:0000259" key="7">
    <source>
        <dbReference type="Pfam" id="PF25292"/>
    </source>
</evidence>
<dbReference type="HOGENOM" id="CLU_007690_0_0_1"/>
<sequence>MVLGIIMYLFPSSAVISVFLCFISSNKCQGKQYASKSTRRCIHDLSIIWSRELSSAPFAASPLIADIDADGDLDIVSASYAGDIHAIHGRNGRDMEEGQWSTKIPHSTVLSSPLQFDINGDGILDTVIITDGGQIFFLYKDGNVIEDTTFQSDLTSYIQVDPHVLATPVIVDLNQDGSIEEMVIPVSYFFDQREYELPDKELPLGLDFDSLNNYLASSLVVLNLTSLQPIKALHMELTKVTAEFPGYILFTPTLADIDSSFSSLEIVVGTSAGQIHCIDSDTGKNRDGFPIQTDTIFGQLVVEDVNQDGSLEIIAQDVSGNVVCYSSSGKVIWEMQIEMTRPTGTRVVDINADGLLEVMLCADDGNVYVLSGSSGEAVEKWPFKVVDGTQAPPLVMPILPQNVLAFVTLGNNGYLNVISGDRSTCRDTVNLAETSLVQILSHDLVPQAPGLEMLIATEDGTLLCVGSGSNYTTQHSRLDSADMIAWPSENRALTDGTYHGQKFGLLLKAEPTQVLEVSGSSFNLEFEFIDVYSQLRRKGFKLQVYAGVKLLHSERYLTAGLYTIKIPCAREPQLAHLVVQASTANGKVFRSILPVR</sequence>
<dbReference type="EMBL" id="KB309231">
    <property type="protein sequence ID" value="ELT95035.1"/>
    <property type="molecule type" value="Genomic_DNA"/>
</dbReference>
<dbReference type="EnsemblMetazoa" id="CapteT206740">
    <property type="protein sequence ID" value="CapteP206740"/>
    <property type="gene ID" value="CapteG206740"/>
</dbReference>
<keyword evidence="3" id="KW-0732">Signal</keyword>
<dbReference type="InterPro" id="IPR013517">
    <property type="entry name" value="FG-GAP"/>
</dbReference>
<reference evidence="8 10" key="2">
    <citation type="journal article" date="2013" name="Nature">
        <title>Insights into bilaterian evolution from three spiralian genomes.</title>
        <authorList>
            <person name="Simakov O."/>
            <person name="Marletaz F."/>
            <person name="Cho S.J."/>
            <person name="Edsinger-Gonzales E."/>
            <person name="Havlak P."/>
            <person name="Hellsten U."/>
            <person name="Kuo D.H."/>
            <person name="Larsson T."/>
            <person name="Lv J."/>
            <person name="Arendt D."/>
            <person name="Savage R."/>
            <person name="Osoegawa K."/>
            <person name="de Jong P."/>
            <person name="Grimwood J."/>
            <person name="Chapman J.A."/>
            <person name="Shapiro H."/>
            <person name="Aerts A."/>
            <person name="Otillar R.P."/>
            <person name="Terry A.Y."/>
            <person name="Boore J.L."/>
            <person name="Grigoriev I.V."/>
            <person name="Lindberg D.R."/>
            <person name="Seaver E.C."/>
            <person name="Weisblat D.A."/>
            <person name="Putnam N.H."/>
            <person name="Rokhsar D.S."/>
        </authorList>
    </citation>
    <scope>NUCLEOTIDE SEQUENCE</scope>
    <source>
        <strain evidence="8 10">I ESC-2004</strain>
    </source>
</reference>
<evidence type="ECO:0000259" key="6">
    <source>
        <dbReference type="Pfam" id="PF23722"/>
    </source>
</evidence>
<evidence type="ECO:0000313" key="8">
    <source>
        <dbReference type="EMBL" id="ELT95035.1"/>
    </source>
</evidence>
<dbReference type="STRING" id="283909.R7TVJ6"/>
<evidence type="ECO:0000256" key="5">
    <source>
        <dbReference type="ARBA" id="ARBA00023136"/>
    </source>
</evidence>
<dbReference type="Pfam" id="PF25292">
    <property type="entry name" value="Beta-prop_CGLA"/>
    <property type="match status" value="1"/>
</dbReference>
<dbReference type="PANTHER" id="PTHR21419">
    <property type="match status" value="1"/>
</dbReference>
<dbReference type="SUPFAM" id="SSF69318">
    <property type="entry name" value="Integrin alpha N-terminal domain"/>
    <property type="match status" value="1"/>
</dbReference>
<dbReference type="InterPro" id="IPR056376">
    <property type="entry name" value="DEX1_C"/>
</dbReference>
<protein>
    <submittedName>
        <fullName evidence="8 9">Uncharacterized protein</fullName>
    </submittedName>
</protein>
<keyword evidence="5" id="KW-0472">Membrane</keyword>
<dbReference type="PANTHER" id="PTHR21419:SF23">
    <property type="entry name" value="PROTEIN DEFECTIVE IN EXINE FORMATION 1"/>
    <property type="match status" value="1"/>
</dbReference>
<feature type="domain" description="DEX1 C-terminal" evidence="6">
    <location>
        <begin position="508"/>
        <end position="590"/>
    </location>
</feature>
<dbReference type="Gene3D" id="2.130.10.10">
    <property type="entry name" value="YVTN repeat-like/Quinoprotein amine dehydrogenase"/>
    <property type="match status" value="1"/>
</dbReference>
<evidence type="ECO:0000256" key="1">
    <source>
        <dbReference type="ARBA" id="ARBA00004167"/>
    </source>
</evidence>